<comment type="caution">
    <text evidence="2">The sequence shown here is derived from an EMBL/GenBank/DDBJ whole genome shotgun (WGS) entry which is preliminary data.</text>
</comment>
<dbReference type="Proteomes" id="UP001499974">
    <property type="component" value="Unassembled WGS sequence"/>
</dbReference>
<feature type="transmembrane region" description="Helical" evidence="1">
    <location>
        <begin position="6"/>
        <end position="23"/>
    </location>
</feature>
<name>A0ABP8X995_9ACTN</name>
<reference evidence="3" key="1">
    <citation type="journal article" date="2019" name="Int. J. Syst. Evol. Microbiol.">
        <title>The Global Catalogue of Microorganisms (GCM) 10K type strain sequencing project: providing services to taxonomists for standard genome sequencing and annotation.</title>
        <authorList>
            <consortium name="The Broad Institute Genomics Platform"/>
            <consortium name="The Broad Institute Genome Sequencing Center for Infectious Disease"/>
            <person name="Wu L."/>
            <person name="Ma J."/>
        </authorList>
    </citation>
    <scope>NUCLEOTIDE SEQUENCE [LARGE SCALE GENOMIC DNA]</scope>
    <source>
        <strain evidence="3">JCM 18531</strain>
    </source>
</reference>
<evidence type="ECO:0000313" key="3">
    <source>
        <dbReference type="Proteomes" id="UP001499974"/>
    </source>
</evidence>
<keyword evidence="1" id="KW-0812">Transmembrane</keyword>
<evidence type="ECO:0000256" key="1">
    <source>
        <dbReference type="SAM" id="Phobius"/>
    </source>
</evidence>
<sequence length="136" mass="13343">MIGRVAAAAYVVVVATVATVGFTTGSTAGILIAAALSLPASVPAIVGYYLVYGLLALVPGANPDSSTGSMSCTAEGVCSGSSNGDLATWFVVATDAVGIVALTAAAVLNVVLLRMVRRGRRVRGSASASARTPSGA</sequence>
<feature type="transmembrane region" description="Helical" evidence="1">
    <location>
        <begin position="89"/>
        <end position="113"/>
    </location>
</feature>
<keyword evidence="1" id="KW-1133">Transmembrane helix</keyword>
<keyword evidence="1" id="KW-0472">Membrane</keyword>
<dbReference type="EMBL" id="BAABKM010000002">
    <property type="protein sequence ID" value="GAA4701105.1"/>
    <property type="molecule type" value="Genomic_DNA"/>
</dbReference>
<organism evidence="2 3">
    <name type="scientific">Nocardioides conyzicola</name>
    <dbReference type="NCBI Taxonomy" id="1651781"/>
    <lineage>
        <taxon>Bacteria</taxon>
        <taxon>Bacillati</taxon>
        <taxon>Actinomycetota</taxon>
        <taxon>Actinomycetes</taxon>
        <taxon>Propionibacteriales</taxon>
        <taxon>Nocardioidaceae</taxon>
        <taxon>Nocardioides</taxon>
    </lineage>
</organism>
<evidence type="ECO:0000313" key="2">
    <source>
        <dbReference type="EMBL" id="GAA4701105.1"/>
    </source>
</evidence>
<dbReference type="RefSeq" id="WP_345520873.1">
    <property type="nucleotide sequence ID" value="NZ_BAABKM010000002.1"/>
</dbReference>
<gene>
    <name evidence="2" type="ORF">GCM10023349_17620</name>
</gene>
<evidence type="ECO:0008006" key="4">
    <source>
        <dbReference type="Google" id="ProtNLM"/>
    </source>
</evidence>
<proteinExistence type="predicted"/>
<accession>A0ABP8X995</accession>
<feature type="transmembrane region" description="Helical" evidence="1">
    <location>
        <begin position="30"/>
        <end position="51"/>
    </location>
</feature>
<protein>
    <recommendedName>
        <fullName evidence="4">Integral membrane protein</fullName>
    </recommendedName>
</protein>
<keyword evidence="3" id="KW-1185">Reference proteome</keyword>